<dbReference type="EMBL" id="SWFS01000267">
    <property type="protein sequence ID" value="KAA8911982.1"/>
    <property type="molecule type" value="Genomic_DNA"/>
</dbReference>
<keyword evidence="2" id="KW-1185">Reference proteome</keyword>
<gene>
    <name evidence="1" type="ORF">TRICI_003668</name>
</gene>
<accession>A0A642V2Q5</accession>
<proteinExistence type="predicted"/>
<name>A0A642V2Q5_9ASCO</name>
<comment type="caution">
    <text evidence="1">The sequence shown here is derived from an EMBL/GenBank/DDBJ whole genome shotgun (WGS) entry which is preliminary data.</text>
</comment>
<reference evidence="1" key="1">
    <citation type="journal article" date="2019" name="G3 (Bethesda)">
        <title>Genome Assemblies of Two Rare Opportunistic Yeast Pathogens: Diutina rugosa (syn. Candida rugosa) and Trichomonascus ciferrii (syn. Candida ciferrii).</title>
        <authorList>
            <person name="Mixao V."/>
            <person name="Saus E."/>
            <person name="Hansen A.P."/>
            <person name="Lass-Florl C."/>
            <person name="Gabaldon T."/>
        </authorList>
    </citation>
    <scope>NUCLEOTIDE SEQUENCE</scope>
    <source>
        <strain evidence="1">CBS 4856</strain>
    </source>
</reference>
<dbReference type="VEuPathDB" id="FungiDB:TRICI_003668"/>
<evidence type="ECO:0000313" key="1">
    <source>
        <dbReference type="EMBL" id="KAA8911982.1"/>
    </source>
</evidence>
<sequence length="428" mass="49324">MNNTTSLSEVFRSGKHADVFRVLAYFPGGFIEEENSTRAYGTDYSSFIDEFRRIELGLSGKTNDRDGLIRFIFYNETADVCSEATRELGEVLVSFVGKLNISARKKAVSIDVRDPEGIRRPNSDEVAELLKRIEGQRVDRRVIDALGRIQGMVPAAPPPPPPPHLDVPRAFVRLKMYPTRQYQYRSIGDLRRMDAVVLDEGYFVVCGTLVKCQNRPRSERRVQLTLEDHDERVTVEFWVDDLYREQEEPETAFYSLQQNQNRLIKVCINGYSAEEGLFSGCDTELQFTSKAPETVYDGPLRRNRRPREGCIRPVFDKERKYTCRTIYEMNTFTDPSELHGNQFFIVPGYLSNFHLRKTPYRRVTLVLRDEENRTIDVDFPADQFLPMQHDLVKKTVPALQSNQDHIITLCIQSKTSSAFLGCDTYLVI</sequence>
<dbReference type="AlphaFoldDB" id="A0A642V2Q5"/>
<protein>
    <submittedName>
        <fullName evidence="1">Uncharacterized protein</fullName>
    </submittedName>
</protein>
<organism evidence="1 2">
    <name type="scientific">Trichomonascus ciferrii</name>
    <dbReference type="NCBI Taxonomy" id="44093"/>
    <lineage>
        <taxon>Eukaryota</taxon>
        <taxon>Fungi</taxon>
        <taxon>Dikarya</taxon>
        <taxon>Ascomycota</taxon>
        <taxon>Saccharomycotina</taxon>
        <taxon>Dipodascomycetes</taxon>
        <taxon>Dipodascales</taxon>
        <taxon>Trichomonascaceae</taxon>
        <taxon>Trichomonascus</taxon>
        <taxon>Trichomonascus ciferrii complex</taxon>
    </lineage>
</organism>
<evidence type="ECO:0000313" key="2">
    <source>
        <dbReference type="Proteomes" id="UP000761534"/>
    </source>
</evidence>
<dbReference type="Proteomes" id="UP000761534">
    <property type="component" value="Unassembled WGS sequence"/>
</dbReference>